<accession>A0A8K0RNA5</accession>
<organism evidence="2 3">
    <name type="scientific">Fusarium tricinctum</name>
    <dbReference type="NCBI Taxonomy" id="61284"/>
    <lineage>
        <taxon>Eukaryota</taxon>
        <taxon>Fungi</taxon>
        <taxon>Dikarya</taxon>
        <taxon>Ascomycota</taxon>
        <taxon>Pezizomycotina</taxon>
        <taxon>Sordariomycetes</taxon>
        <taxon>Hypocreomycetidae</taxon>
        <taxon>Hypocreales</taxon>
        <taxon>Nectriaceae</taxon>
        <taxon>Fusarium</taxon>
        <taxon>Fusarium tricinctum species complex</taxon>
    </lineage>
</organism>
<reference evidence="2" key="1">
    <citation type="journal article" date="2021" name="Nat. Commun.">
        <title>Genetic determinants of endophytism in the Arabidopsis root mycobiome.</title>
        <authorList>
            <person name="Mesny F."/>
            <person name="Miyauchi S."/>
            <person name="Thiergart T."/>
            <person name="Pickel B."/>
            <person name="Atanasova L."/>
            <person name="Karlsson M."/>
            <person name="Huettel B."/>
            <person name="Barry K.W."/>
            <person name="Haridas S."/>
            <person name="Chen C."/>
            <person name="Bauer D."/>
            <person name="Andreopoulos W."/>
            <person name="Pangilinan J."/>
            <person name="LaButti K."/>
            <person name="Riley R."/>
            <person name="Lipzen A."/>
            <person name="Clum A."/>
            <person name="Drula E."/>
            <person name="Henrissat B."/>
            <person name="Kohler A."/>
            <person name="Grigoriev I.V."/>
            <person name="Martin F.M."/>
            <person name="Hacquard S."/>
        </authorList>
    </citation>
    <scope>NUCLEOTIDE SEQUENCE</scope>
    <source>
        <strain evidence="2">MPI-SDFR-AT-0068</strain>
    </source>
</reference>
<evidence type="ECO:0000313" key="3">
    <source>
        <dbReference type="Proteomes" id="UP000813427"/>
    </source>
</evidence>
<evidence type="ECO:0000256" key="1">
    <source>
        <dbReference type="SAM" id="SignalP"/>
    </source>
</evidence>
<dbReference type="Proteomes" id="UP000813427">
    <property type="component" value="Unassembled WGS sequence"/>
</dbReference>
<dbReference type="AlphaFoldDB" id="A0A8K0RNA5"/>
<dbReference type="EMBL" id="JAGPXF010000007">
    <property type="protein sequence ID" value="KAH7236029.1"/>
    <property type="molecule type" value="Genomic_DNA"/>
</dbReference>
<keyword evidence="3" id="KW-1185">Reference proteome</keyword>
<proteinExistence type="predicted"/>
<dbReference type="OrthoDB" id="4526039at2759"/>
<evidence type="ECO:0000313" key="2">
    <source>
        <dbReference type="EMBL" id="KAH7236029.1"/>
    </source>
</evidence>
<protein>
    <submittedName>
        <fullName evidence="2">Uncharacterized protein</fullName>
    </submittedName>
</protein>
<sequence length="303" mass="33833">MKTALSLTVLASLVVVSNGNLGIFTSPNKFSIEEWQSLFKNPNATGTYAFEGYDVSEPSPANKTVDGWTTTIRVANITDDPDADQPYPGIDISVKAPDGMKLPELNSSQTNSSNWHVCMSFWTLGQMEDRTTDDVQDDDGDCSSFLSEECIEALKDEAIGHSWNVPRRPDLVNTKKGQVGMSQEDAYNRAVRGVWTVMIDWGRQTNFSYSKDDVMQPTLLCMRARNITNGSEDPNADLNMTPILQHQLTVKCCEVDHRERSAQTIIAFIQIDFLQPHGQVSYSHCTTSRDEQINQKKKQPSVV</sequence>
<keyword evidence="1" id="KW-0732">Signal</keyword>
<feature type="signal peptide" evidence="1">
    <location>
        <begin position="1"/>
        <end position="19"/>
    </location>
</feature>
<comment type="caution">
    <text evidence="2">The sequence shown here is derived from an EMBL/GenBank/DDBJ whole genome shotgun (WGS) entry which is preliminary data.</text>
</comment>
<name>A0A8K0RNA5_9HYPO</name>
<gene>
    <name evidence="2" type="ORF">BKA59DRAFT_559354</name>
</gene>
<feature type="chain" id="PRO_5035473102" evidence="1">
    <location>
        <begin position="20"/>
        <end position="303"/>
    </location>
</feature>